<dbReference type="HAMAP" id="MF_01849">
    <property type="entry name" value="RNA_methyltr_RlmN"/>
    <property type="match status" value="1"/>
</dbReference>
<dbReference type="Pfam" id="PF04055">
    <property type="entry name" value="Radical_SAM"/>
    <property type="match status" value="1"/>
</dbReference>
<name>A0A1G7IHB4_9RHOB</name>
<dbReference type="Pfam" id="PF21016">
    <property type="entry name" value="RlmN_N"/>
    <property type="match status" value="1"/>
</dbReference>
<evidence type="ECO:0000256" key="6">
    <source>
        <dbReference type="ARBA" id="ARBA00022603"/>
    </source>
</evidence>
<evidence type="ECO:0000256" key="2">
    <source>
        <dbReference type="ARBA" id="ARBA00007544"/>
    </source>
</evidence>
<dbReference type="PANTHER" id="PTHR30544:SF5">
    <property type="entry name" value="RADICAL SAM CORE DOMAIN-CONTAINING PROTEIN"/>
    <property type="match status" value="1"/>
</dbReference>
<evidence type="ECO:0000256" key="10">
    <source>
        <dbReference type="ARBA" id="ARBA00022723"/>
    </source>
</evidence>
<comment type="similarity">
    <text evidence="2 14">Belongs to the radical SAM superfamily. RlmN family.</text>
</comment>
<proteinExistence type="inferred from homology"/>
<dbReference type="NCBIfam" id="TIGR00048">
    <property type="entry name" value="rRNA_mod_RlmN"/>
    <property type="match status" value="1"/>
</dbReference>
<dbReference type="AlphaFoldDB" id="A0A1G7IHB4"/>
<feature type="binding site" evidence="14">
    <location>
        <position position="142"/>
    </location>
    <ligand>
        <name>[4Fe-4S] cluster</name>
        <dbReference type="ChEBI" id="CHEBI:49883"/>
        <note>4Fe-4S-S-AdoMet</note>
    </ligand>
</feature>
<dbReference type="PROSITE" id="PS51918">
    <property type="entry name" value="RADICAL_SAM"/>
    <property type="match status" value="1"/>
</dbReference>
<evidence type="ECO:0000256" key="12">
    <source>
        <dbReference type="ARBA" id="ARBA00023014"/>
    </source>
</evidence>
<dbReference type="CDD" id="cd01335">
    <property type="entry name" value="Radical_SAM"/>
    <property type="match status" value="1"/>
</dbReference>
<dbReference type="SUPFAM" id="SSF102114">
    <property type="entry name" value="Radical SAM enzymes"/>
    <property type="match status" value="1"/>
</dbReference>
<comment type="function">
    <text evidence="14">Specifically methylates position 2 of adenine 2503 in 23S rRNA and position 2 of adenine 37 in tRNAs. m2A2503 modification seems to play a crucial role in the proofreading step occurring at the peptidyl transferase center and thus would serve to optimize ribosomal fidelity.</text>
</comment>
<dbReference type="SFLD" id="SFLDF00275">
    <property type="entry name" value="adenosine_C2_methyltransferase"/>
    <property type="match status" value="1"/>
</dbReference>
<dbReference type="Proteomes" id="UP000199399">
    <property type="component" value="Unassembled WGS sequence"/>
</dbReference>
<accession>A0A1G7IHB4</accession>
<dbReference type="InterPro" id="IPR027492">
    <property type="entry name" value="RNA_MTrfase_RlmN"/>
</dbReference>
<keyword evidence="6 14" id="KW-0489">Methyltransferase</keyword>
<evidence type="ECO:0000256" key="13">
    <source>
        <dbReference type="ARBA" id="ARBA00023157"/>
    </source>
</evidence>
<gene>
    <name evidence="14" type="primary">rlmN</name>
    <name evidence="16" type="ORF">SAMN04489759_101395</name>
</gene>
<dbReference type="SFLD" id="SFLDG01062">
    <property type="entry name" value="methyltransferase_(Class_A)"/>
    <property type="match status" value="1"/>
</dbReference>
<evidence type="ECO:0000256" key="1">
    <source>
        <dbReference type="ARBA" id="ARBA00004496"/>
    </source>
</evidence>
<keyword evidence="11 14" id="KW-0408">Iron</keyword>
<evidence type="ECO:0000313" key="17">
    <source>
        <dbReference type="Proteomes" id="UP000199399"/>
    </source>
</evidence>
<reference evidence="17" key="1">
    <citation type="submission" date="2016-10" db="EMBL/GenBank/DDBJ databases">
        <authorList>
            <person name="Varghese N."/>
            <person name="Submissions S."/>
        </authorList>
    </citation>
    <scope>NUCLEOTIDE SEQUENCE [LARGE SCALE GENOMIC DNA]</scope>
    <source>
        <strain evidence="17">DSM 16477</strain>
    </source>
</reference>
<evidence type="ECO:0000313" key="16">
    <source>
        <dbReference type="EMBL" id="SDF12082.1"/>
    </source>
</evidence>
<dbReference type="GO" id="GO:0002935">
    <property type="term" value="F:tRNA (adenine(37)-C2)-methyltransferase activity"/>
    <property type="evidence" value="ECO:0007669"/>
    <property type="project" value="UniProtKB-UniRule"/>
</dbReference>
<evidence type="ECO:0000256" key="4">
    <source>
        <dbReference type="ARBA" id="ARBA00022490"/>
    </source>
</evidence>
<feature type="binding site" evidence="14">
    <location>
        <position position="135"/>
    </location>
    <ligand>
        <name>[4Fe-4S] cluster</name>
        <dbReference type="ChEBI" id="CHEBI:49883"/>
        <note>4Fe-4S-S-AdoMet</note>
    </ligand>
</feature>
<dbReference type="GO" id="GO:0030488">
    <property type="term" value="P:tRNA methylation"/>
    <property type="evidence" value="ECO:0007669"/>
    <property type="project" value="UniProtKB-UniRule"/>
</dbReference>
<dbReference type="InterPro" id="IPR013785">
    <property type="entry name" value="Aldolase_TIM"/>
</dbReference>
<dbReference type="InterPro" id="IPR007197">
    <property type="entry name" value="rSAM"/>
</dbReference>
<dbReference type="InterPro" id="IPR040072">
    <property type="entry name" value="Methyltransferase_A"/>
</dbReference>
<dbReference type="SFLD" id="SFLDS00029">
    <property type="entry name" value="Radical_SAM"/>
    <property type="match status" value="1"/>
</dbReference>
<comment type="subcellular location">
    <subcellularLocation>
        <location evidence="1 14">Cytoplasm</location>
    </subcellularLocation>
</comment>
<dbReference type="EC" id="2.1.1.192" evidence="14"/>
<evidence type="ECO:0000256" key="14">
    <source>
        <dbReference type="HAMAP-Rule" id="MF_01849"/>
    </source>
</evidence>
<comment type="catalytic activity">
    <reaction evidence="14">
        <text>adenosine(2503) in 23S rRNA + 2 reduced [2Fe-2S]-[ferredoxin] + 2 S-adenosyl-L-methionine = 2-methyladenosine(2503) in 23S rRNA + 5'-deoxyadenosine + L-methionine + 2 oxidized [2Fe-2S]-[ferredoxin] + S-adenosyl-L-homocysteine</text>
        <dbReference type="Rhea" id="RHEA:42916"/>
        <dbReference type="Rhea" id="RHEA-COMP:10000"/>
        <dbReference type="Rhea" id="RHEA-COMP:10001"/>
        <dbReference type="Rhea" id="RHEA-COMP:10152"/>
        <dbReference type="Rhea" id="RHEA-COMP:10282"/>
        <dbReference type="ChEBI" id="CHEBI:17319"/>
        <dbReference type="ChEBI" id="CHEBI:33737"/>
        <dbReference type="ChEBI" id="CHEBI:33738"/>
        <dbReference type="ChEBI" id="CHEBI:57844"/>
        <dbReference type="ChEBI" id="CHEBI:57856"/>
        <dbReference type="ChEBI" id="CHEBI:59789"/>
        <dbReference type="ChEBI" id="CHEBI:74411"/>
        <dbReference type="ChEBI" id="CHEBI:74497"/>
        <dbReference type="EC" id="2.1.1.192"/>
    </reaction>
</comment>
<dbReference type="PANTHER" id="PTHR30544">
    <property type="entry name" value="23S RRNA METHYLTRANSFERASE"/>
    <property type="match status" value="1"/>
</dbReference>
<feature type="binding site" evidence="14">
    <location>
        <position position="139"/>
    </location>
    <ligand>
        <name>[4Fe-4S] cluster</name>
        <dbReference type="ChEBI" id="CHEBI:49883"/>
        <note>4Fe-4S-S-AdoMet</note>
    </ligand>
</feature>
<dbReference type="GO" id="GO:0070475">
    <property type="term" value="P:rRNA base methylation"/>
    <property type="evidence" value="ECO:0007669"/>
    <property type="project" value="UniProtKB-UniRule"/>
</dbReference>
<evidence type="ECO:0000256" key="11">
    <source>
        <dbReference type="ARBA" id="ARBA00023004"/>
    </source>
</evidence>
<feature type="binding site" evidence="14">
    <location>
        <position position="226"/>
    </location>
    <ligand>
        <name>S-adenosyl-L-methionine</name>
        <dbReference type="ChEBI" id="CHEBI:59789"/>
    </ligand>
</feature>
<dbReference type="GO" id="GO:0051539">
    <property type="term" value="F:4 iron, 4 sulfur cluster binding"/>
    <property type="evidence" value="ECO:0007669"/>
    <property type="project" value="UniProtKB-UniRule"/>
</dbReference>
<dbReference type="InterPro" id="IPR048641">
    <property type="entry name" value="RlmN_N"/>
</dbReference>
<keyword evidence="5 14" id="KW-0698">rRNA processing</keyword>
<keyword evidence="8 14" id="KW-0949">S-adenosyl-L-methionine</keyword>
<comment type="cofactor">
    <cofactor evidence="14">
        <name>[4Fe-4S] cluster</name>
        <dbReference type="ChEBI" id="CHEBI:49883"/>
    </cofactor>
    <text evidence="14">Binds 1 [4Fe-4S] cluster. The cluster is coordinated with 3 cysteines and an exchangeable S-adenosyl-L-methionine.</text>
</comment>
<comment type="catalytic activity">
    <reaction evidence="14">
        <text>adenosine(37) in tRNA + 2 reduced [2Fe-2S]-[ferredoxin] + 2 S-adenosyl-L-methionine = 2-methyladenosine(37) in tRNA + 5'-deoxyadenosine + L-methionine + 2 oxidized [2Fe-2S]-[ferredoxin] + S-adenosyl-L-homocysteine</text>
        <dbReference type="Rhea" id="RHEA:43332"/>
        <dbReference type="Rhea" id="RHEA-COMP:10000"/>
        <dbReference type="Rhea" id="RHEA-COMP:10001"/>
        <dbReference type="Rhea" id="RHEA-COMP:10162"/>
        <dbReference type="Rhea" id="RHEA-COMP:10485"/>
        <dbReference type="ChEBI" id="CHEBI:17319"/>
        <dbReference type="ChEBI" id="CHEBI:33737"/>
        <dbReference type="ChEBI" id="CHEBI:33738"/>
        <dbReference type="ChEBI" id="CHEBI:57844"/>
        <dbReference type="ChEBI" id="CHEBI:57856"/>
        <dbReference type="ChEBI" id="CHEBI:59789"/>
        <dbReference type="ChEBI" id="CHEBI:74411"/>
        <dbReference type="ChEBI" id="CHEBI:74497"/>
        <dbReference type="EC" id="2.1.1.192"/>
    </reaction>
</comment>
<keyword evidence="12 14" id="KW-0411">Iron-sulfur</keyword>
<feature type="domain" description="Radical SAM core" evidence="15">
    <location>
        <begin position="121"/>
        <end position="363"/>
    </location>
</feature>
<dbReference type="Gene3D" id="3.20.20.70">
    <property type="entry name" value="Aldolase class I"/>
    <property type="match status" value="1"/>
</dbReference>
<keyword evidence="3 14" id="KW-0004">4Fe-4S</keyword>
<evidence type="ECO:0000259" key="15">
    <source>
        <dbReference type="PROSITE" id="PS51918"/>
    </source>
</evidence>
<dbReference type="RefSeq" id="WP_093738612.1">
    <property type="nucleotide sequence ID" value="NZ_FNBP01000001.1"/>
</dbReference>
<dbReference type="PIRSF" id="PIRSF006004">
    <property type="entry name" value="CHP00048"/>
    <property type="match status" value="1"/>
</dbReference>
<organism evidence="16 17">
    <name type="scientific">Sulfitobacter delicatus</name>
    <dbReference type="NCBI Taxonomy" id="218672"/>
    <lineage>
        <taxon>Bacteria</taxon>
        <taxon>Pseudomonadati</taxon>
        <taxon>Pseudomonadota</taxon>
        <taxon>Alphaproteobacteria</taxon>
        <taxon>Rhodobacterales</taxon>
        <taxon>Roseobacteraceae</taxon>
        <taxon>Sulfitobacter</taxon>
    </lineage>
</organism>
<keyword evidence="7 14" id="KW-0808">Transferase</keyword>
<evidence type="ECO:0000256" key="7">
    <source>
        <dbReference type="ARBA" id="ARBA00022679"/>
    </source>
</evidence>
<keyword evidence="4 14" id="KW-0963">Cytoplasm</keyword>
<dbReference type="Gene3D" id="1.10.150.530">
    <property type="match status" value="1"/>
</dbReference>
<feature type="binding site" evidence="14">
    <location>
        <position position="325"/>
    </location>
    <ligand>
        <name>S-adenosyl-L-methionine</name>
        <dbReference type="ChEBI" id="CHEBI:59789"/>
    </ligand>
</feature>
<dbReference type="InterPro" id="IPR058240">
    <property type="entry name" value="rSAM_sf"/>
</dbReference>
<keyword evidence="17" id="KW-1185">Reference proteome</keyword>
<dbReference type="STRING" id="218672.SAMN04489759_101395"/>
<keyword evidence="13 14" id="KW-1015">Disulfide bond</keyword>
<comment type="miscellaneous">
    <text evidence="14">Reaction proceeds by a ping-pong mechanism involving intermediate methylation of a conserved cysteine residue.</text>
</comment>
<dbReference type="GO" id="GO:0046872">
    <property type="term" value="F:metal ion binding"/>
    <property type="evidence" value="ECO:0007669"/>
    <property type="project" value="UniProtKB-KW"/>
</dbReference>
<dbReference type="OrthoDB" id="9793973at2"/>
<feature type="active site" description="S-methylcysteine intermediate" evidence="14">
    <location>
        <position position="368"/>
    </location>
</feature>
<dbReference type="InterPro" id="IPR004383">
    <property type="entry name" value="rRNA_lsu_MTrfase_RlmN/Cfr"/>
</dbReference>
<evidence type="ECO:0000256" key="5">
    <source>
        <dbReference type="ARBA" id="ARBA00022552"/>
    </source>
</evidence>
<keyword evidence="9 14" id="KW-0819">tRNA processing</keyword>
<keyword evidence="10 14" id="KW-0479">Metal-binding</keyword>
<evidence type="ECO:0000256" key="9">
    <source>
        <dbReference type="ARBA" id="ARBA00022694"/>
    </source>
</evidence>
<dbReference type="GO" id="GO:0070040">
    <property type="term" value="F:rRNA (adenine(2503)-C2-)-methyltransferase activity"/>
    <property type="evidence" value="ECO:0007669"/>
    <property type="project" value="UniProtKB-UniRule"/>
</dbReference>
<feature type="binding site" evidence="14">
    <location>
        <begin position="248"/>
        <end position="250"/>
    </location>
    <ligand>
        <name>S-adenosyl-L-methionine</name>
        <dbReference type="ChEBI" id="CHEBI:59789"/>
    </ligand>
</feature>
<feature type="binding site" evidence="14">
    <location>
        <begin position="194"/>
        <end position="195"/>
    </location>
    <ligand>
        <name>S-adenosyl-L-methionine</name>
        <dbReference type="ChEBI" id="CHEBI:59789"/>
    </ligand>
</feature>
<dbReference type="GO" id="GO:0000049">
    <property type="term" value="F:tRNA binding"/>
    <property type="evidence" value="ECO:0007669"/>
    <property type="project" value="UniProtKB-UniRule"/>
</dbReference>
<dbReference type="FunFam" id="3.20.20.70:FF:000008">
    <property type="entry name" value="Dual-specificity RNA methyltransferase RlmN"/>
    <property type="match status" value="1"/>
</dbReference>
<sequence>MSASAPITQDVMTLPRKMPEGPINLVGLTRDAMRDVLIAHGTPEKQAKMRVGQIWQWIYQWGVRDFDSMTNLSKGYRAELAEKFVIEVPEVVTRQESEDGTRKYLVRIAGGHEVEVVYIPEEGRGTLCVSSQVGCTLTCSFCHTGTQKLVRNLTAAEIIGQVMVARDDLDEWPETGTRTDDVRLLSNIVLMGMGEPLYNFENVRDAMKIAMDPEGIQLSRRRITLSTSGVVPEIHRTAAEIGCQLAVSFHATTDEVRNKLVPINKRWNIEELLDALRAYPKVSNSERITFEYVMLKGVNDSDEDAHRLVELIKGIPAKINLIPFNEWPGSPYERSSNNRIRAFADIVYNAGYASPVRKPRGEDIMAACGQLKSATERARKSRKQIEAEAGMGG</sequence>
<dbReference type="GO" id="GO:0005737">
    <property type="term" value="C:cytoplasm"/>
    <property type="evidence" value="ECO:0007669"/>
    <property type="project" value="UniProtKB-SubCell"/>
</dbReference>
<evidence type="ECO:0000256" key="8">
    <source>
        <dbReference type="ARBA" id="ARBA00022691"/>
    </source>
</evidence>
<dbReference type="GO" id="GO:0019843">
    <property type="term" value="F:rRNA binding"/>
    <property type="evidence" value="ECO:0007669"/>
    <property type="project" value="UniProtKB-UniRule"/>
</dbReference>
<dbReference type="EMBL" id="FNBP01000001">
    <property type="protein sequence ID" value="SDF12082.1"/>
    <property type="molecule type" value="Genomic_DNA"/>
</dbReference>
<protein>
    <recommendedName>
        <fullName evidence="14">Dual-specificity RNA methyltransferase RlmN</fullName>
        <ecNumber evidence="14">2.1.1.192</ecNumber>
    </recommendedName>
    <alternativeName>
        <fullName evidence="14">23S rRNA (adenine(2503)-C(2))-methyltransferase</fullName>
    </alternativeName>
    <alternativeName>
        <fullName evidence="14">23S rRNA m2A2503 methyltransferase</fullName>
    </alternativeName>
    <alternativeName>
        <fullName evidence="14">Ribosomal RNA large subunit methyltransferase N</fullName>
    </alternativeName>
    <alternativeName>
        <fullName evidence="14">tRNA (adenine(37)-C(2))-methyltransferase</fullName>
    </alternativeName>
    <alternativeName>
        <fullName evidence="14">tRNA m2A37 methyltransferase</fullName>
    </alternativeName>
</protein>
<comment type="caution">
    <text evidence="14">Lacks conserved residue(s) required for the propagation of feature annotation.</text>
</comment>
<evidence type="ECO:0000256" key="3">
    <source>
        <dbReference type="ARBA" id="ARBA00022485"/>
    </source>
</evidence>
<feature type="active site" description="Proton acceptor" evidence="14">
    <location>
        <position position="115"/>
    </location>
</feature>